<keyword evidence="1" id="KW-0472">Membrane</keyword>
<feature type="transmembrane region" description="Helical" evidence="1">
    <location>
        <begin position="90"/>
        <end position="108"/>
    </location>
</feature>
<accession>A0A4Q2UI29</accession>
<dbReference type="AlphaFoldDB" id="A0A4Q2UI29"/>
<evidence type="ECO:0000313" key="2">
    <source>
        <dbReference type="EMBL" id="RYC68202.1"/>
    </source>
</evidence>
<gene>
    <name evidence="2" type="ORF">EQG79_22395</name>
</gene>
<evidence type="ECO:0000256" key="1">
    <source>
        <dbReference type="SAM" id="Phobius"/>
    </source>
</evidence>
<dbReference type="RefSeq" id="WP_077921504.1">
    <property type="nucleotide sequence ID" value="NZ_SBLB01000006.1"/>
</dbReference>
<evidence type="ECO:0000313" key="3">
    <source>
        <dbReference type="Proteomes" id="UP000290407"/>
    </source>
</evidence>
<protein>
    <submittedName>
        <fullName evidence="2">DUF983 domain-containing protein</fullName>
    </submittedName>
</protein>
<dbReference type="Pfam" id="PF06170">
    <property type="entry name" value="DUF983"/>
    <property type="match status" value="1"/>
</dbReference>
<keyword evidence="1" id="KW-0812">Transmembrane</keyword>
<keyword evidence="3" id="KW-1185">Reference proteome</keyword>
<dbReference type="Proteomes" id="UP000290407">
    <property type="component" value="Unassembled WGS sequence"/>
</dbReference>
<dbReference type="InterPro" id="IPR009325">
    <property type="entry name" value="DUF983"/>
</dbReference>
<comment type="caution">
    <text evidence="2">The sequence shown here is derived from an EMBL/GenBank/DDBJ whole genome shotgun (WGS) entry which is preliminary data.</text>
</comment>
<reference evidence="2 3" key="1">
    <citation type="submission" date="2019-01" db="EMBL/GenBank/DDBJ databases">
        <title>Spirosoma flava sp. nov., a propanil-degrading bacterium isolated from herbicide-contaminated soil.</title>
        <authorList>
            <person name="Zhang L."/>
            <person name="Jiang J.-D."/>
        </authorList>
    </citation>
    <scope>NUCLEOTIDE SEQUENCE [LARGE SCALE GENOMIC DNA]</scope>
    <source>
        <strain evidence="2 3">TY50</strain>
    </source>
</reference>
<name>A0A4Q2UI29_9BACT</name>
<sequence length="133" mass="15025">MVKGTKLYSIVFNKCPRCQQGDFFVTKSAFNIRNFDKMHTSCPVCGQNYTPEPGFYTGSMYVSYAFYVATIVSSFVLFVAMLGFDEIDLLIGLIPALIILTPLFFRLARRVWINMFVPYDPTAASHPHSVSGR</sequence>
<organism evidence="2 3">
    <name type="scientific">Spirosoma sordidisoli</name>
    <dbReference type="NCBI Taxonomy" id="2502893"/>
    <lineage>
        <taxon>Bacteria</taxon>
        <taxon>Pseudomonadati</taxon>
        <taxon>Bacteroidota</taxon>
        <taxon>Cytophagia</taxon>
        <taxon>Cytophagales</taxon>
        <taxon>Cytophagaceae</taxon>
        <taxon>Spirosoma</taxon>
    </lineage>
</organism>
<feature type="transmembrane region" description="Helical" evidence="1">
    <location>
        <begin position="64"/>
        <end position="84"/>
    </location>
</feature>
<keyword evidence="1" id="KW-1133">Transmembrane helix</keyword>
<proteinExistence type="predicted"/>
<dbReference type="EMBL" id="SBLB01000006">
    <property type="protein sequence ID" value="RYC68202.1"/>
    <property type="molecule type" value="Genomic_DNA"/>
</dbReference>